<accession>A0ABS7F7K1</accession>
<dbReference type="EMBL" id="JAHDTB010000001">
    <property type="protein sequence ID" value="MBW8286069.1"/>
    <property type="molecule type" value="Genomic_DNA"/>
</dbReference>
<feature type="region of interest" description="Disordered" evidence="1">
    <location>
        <begin position="142"/>
        <end position="164"/>
    </location>
</feature>
<sequence>MSGPKGILPKAAVAALLFVVCCALCACRPNAQVRRDSVNREAEELSRKLPEEGSQIWLYYGLTVIQQRLTLAANGYYAWESASDDGGAPPPDRDYGRWREEKDQLVLVSQFDGGETRLQAGCRDGEFVWLYGYADEEPAWHGNGEHSCSEIQHPAKSDKPLAFR</sequence>
<evidence type="ECO:0000313" key="3">
    <source>
        <dbReference type="EMBL" id="MBW8286069.1"/>
    </source>
</evidence>
<dbReference type="Proteomes" id="UP000711178">
    <property type="component" value="Unassembled WGS sequence"/>
</dbReference>
<evidence type="ECO:0000313" key="4">
    <source>
        <dbReference type="Proteomes" id="UP000711178"/>
    </source>
</evidence>
<reference evidence="3 4" key="1">
    <citation type="submission" date="2021-05" db="EMBL/GenBank/DDBJ databases">
        <title>Draft Whole Genome Sequencing Of Biosensor Chromobacterium violaceum Strain CV026 Reveals A Regulatory RNA In Chromobacterium violaceum Phenotype Regulatory Network.</title>
        <authorList>
            <person name="Hong K.W."/>
            <person name="Chan K.G."/>
            <person name="Chang C.-Y."/>
        </authorList>
    </citation>
    <scope>NUCLEOTIDE SEQUENCE [LARGE SCALE GENOMIC DNA]</scope>
    <source>
        <strain evidence="3 4">ATCC 31532</strain>
    </source>
</reference>
<keyword evidence="4" id="KW-1185">Reference proteome</keyword>
<evidence type="ECO:0008006" key="5">
    <source>
        <dbReference type="Google" id="ProtNLM"/>
    </source>
</evidence>
<keyword evidence="2" id="KW-0732">Signal</keyword>
<feature type="compositionally biased region" description="Basic and acidic residues" evidence="1">
    <location>
        <begin position="143"/>
        <end position="164"/>
    </location>
</feature>
<feature type="signal peptide" evidence="2">
    <location>
        <begin position="1"/>
        <end position="26"/>
    </location>
</feature>
<protein>
    <recommendedName>
        <fullName evidence="5">Lipoprotein</fullName>
    </recommendedName>
</protein>
<feature type="chain" id="PRO_5047409338" description="Lipoprotein" evidence="2">
    <location>
        <begin position="27"/>
        <end position="164"/>
    </location>
</feature>
<gene>
    <name evidence="3" type="ORF">KIF53_00280</name>
</gene>
<evidence type="ECO:0000256" key="1">
    <source>
        <dbReference type="SAM" id="MobiDB-lite"/>
    </source>
</evidence>
<dbReference type="RefSeq" id="WP_146008399.1">
    <property type="nucleotide sequence ID" value="NZ_CP142381.1"/>
</dbReference>
<evidence type="ECO:0000256" key="2">
    <source>
        <dbReference type="SAM" id="SignalP"/>
    </source>
</evidence>
<organism evidence="3 4">
    <name type="scientific">Chromobacterium subtsugae</name>
    <dbReference type="NCBI Taxonomy" id="251747"/>
    <lineage>
        <taxon>Bacteria</taxon>
        <taxon>Pseudomonadati</taxon>
        <taxon>Pseudomonadota</taxon>
        <taxon>Betaproteobacteria</taxon>
        <taxon>Neisseriales</taxon>
        <taxon>Chromobacteriaceae</taxon>
        <taxon>Chromobacterium</taxon>
    </lineage>
</organism>
<name>A0ABS7F7K1_9NEIS</name>
<proteinExistence type="predicted"/>
<dbReference type="GeneID" id="89683696"/>
<dbReference type="PROSITE" id="PS51257">
    <property type="entry name" value="PROKAR_LIPOPROTEIN"/>
    <property type="match status" value="1"/>
</dbReference>
<comment type="caution">
    <text evidence="3">The sequence shown here is derived from an EMBL/GenBank/DDBJ whole genome shotgun (WGS) entry which is preliminary data.</text>
</comment>